<dbReference type="AlphaFoldDB" id="A0A0C2JRZ0"/>
<proteinExistence type="predicted"/>
<evidence type="ECO:0000313" key="1">
    <source>
        <dbReference type="EMBL" id="KII72173.1"/>
    </source>
</evidence>
<accession>A0A0C2JRZ0</accession>
<keyword evidence="2" id="KW-1185">Reference proteome</keyword>
<reference evidence="1 2" key="1">
    <citation type="journal article" date="2014" name="Genome Biol. Evol.">
        <title>The genome of the myxosporean Thelohanellus kitauei shows adaptations to nutrient acquisition within its fish host.</title>
        <authorList>
            <person name="Yang Y."/>
            <person name="Xiong J."/>
            <person name="Zhou Z."/>
            <person name="Huo F."/>
            <person name="Miao W."/>
            <person name="Ran C."/>
            <person name="Liu Y."/>
            <person name="Zhang J."/>
            <person name="Feng J."/>
            <person name="Wang M."/>
            <person name="Wang M."/>
            <person name="Wang L."/>
            <person name="Yao B."/>
        </authorList>
    </citation>
    <scope>NUCLEOTIDE SEQUENCE [LARGE SCALE GENOMIC DNA]</scope>
    <source>
        <strain evidence="1">Wuqing</strain>
    </source>
</reference>
<dbReference type="Proteomes" id="UP000031668">
    <property type="component" value="Unassembled WGS sequence"/>
</dbReference>
<gene>
    <name evidence="1" type="ORF">RF11_10267</name>
</gene>
<evidence type="ECO:0000313" key="2">
    <source>
        <dbReference type="Proteomes" id="UP000031668"/>
    </source>
</evidence>
<sequence>MSISNPANFAIENVIDRTKSGFKTKRPMSKITNSYTFLDLESLIKKFMQVKSSVLAEKFYNCHINLETIENLRESLRNGLTFEELYSITTQIQTEETEKVETTKLSQSIRTLKIRVFDLPLVIYKYNGR</sequence>
<comment type="caution">
    <text evidence="1">The sequence shown here is derived from an EMBL/GenBank/DDBJ whole genome shotgun (WGS) entry which is preliminary data.</text>
</comment>
<name>A0A0C2JRZ0_THEKT</name>
<protein>
    <submittedName>
        <fullName evidence="1">Uncharacterized protein</fullName>
    </submittedName>
</protein>
<organism evidence="1 2">
    <name type="scientific">Thelohanellus kitauei</name>
    <name type="common">Myxosporean</name>
    <dbReference type="NCBI Taxonomy" id="669202"/>
    <lineage>
        <taxon>Eukaryota</taxon>
        <taxon>Metazoa</taxon>
        <taxon>Cnidaria</taxon>
        <taxon>Myxozoa</taxon>
        <taxon>Myxosporea</taxon>
        <taxon>Bivalvulida</taxon>
        <taxon>Platysporina</taxon>
        <taxon>Myxobolidae</taxon>
        <taxon>Thelohanellus</taxon>
    </lineage>
</organism>
<dbReference type="EMBL" id="JWZT01001363">
    <property type="protein sequence ID" value="KII72173.1"/>
    <property type="molecule type" value="Genomic_DNA"/>
</dbReference>